<keyword evidence="5 8" id="KW-0411">Iron-sulfur</keyword>
<evidence type="ECO:0000256" key="1">
    <source>
        <dbReference type="ARBA" id="ARBA00010643"/>
    </source>
</evidence>
<dbReference type="InterPro" id="IPR036249">
    <property type="entry name" value="Thioredoxin-like_sf"/>
</dbReference>
<gene>
    <name evidence="9" type="ORF">PEP31012_02161</name>
</gene>
<dbReference type="SUPFAM" id="SSF52833">
    <property type="entry name" value="Thioredoxin-like"/>
    <property type="match status" value="1"/>
</dbReference>
<evidence type="ECO:0000256" key="7">
    <source>
        <dbReference type="ARBA" id="ARBA00047712"/>
    </source>
</evidence>
<organism evidence="9 10">
    <name type="scientific">Pandoraea eparura</name>
    <dbReference type="NCBI Taxonomy" id="2508291"/>
    <lineage>
        <taxon>Bacteria</taxon>
        <taxon>Pseudomonadati</taxon>
        <taxon>Pseudomonadota</taxon>
        <taxon>Betaproteobacteria</taxon>
        <taxon>Burkholderiales</taxon>
        <taxon>Burkholderiaceae</taxon>
        <taxon>Pandoraea</taxon>
    </lineage>
</organism>
<evidence type="ECO:0000313" key="9">
    <source>
        <dbReference type="EMBL" id="VVE01962.1"/>
    </source>
</evidence>
<evidence type="ECO:0000256" key="2">
    <source>
        <dbReference type="ARBA" id="ARBA00022714"/>
    </source>
</evidence>
<keyword evidence="4 8" id="KW-0408">Iron</keyword>
<keyword evidence="3 8" id="KW-0479">Metal-binding</keyword>
<comment type="catalytic activity">
    <reaction evidence="7">
        <text>a quinone + NADH + 5 H(+)(in) = a quinol + NAD(+) + 4 H(+)(out)</text>
        <dbReference type="Rhea" id="RHEA:57888"/>
        <dbReference type="ChEBI" id="CHEBI:15378"/>
        <dbReference type="ChEBI" id="CHEBI:24646"/>
        <dbReference type="ChEBI" id="CHEBI:57540"/>
        <dbReference type="ChEBI" id="CHEBI:57945"/>
        <dbReference type="ChEBI" id="CHEBI:132124"/>
    </reaction>
</comment>
<protein>
    <submittedName>
        <fullName evidence="9">Formate dehydrogenase</fullName>
    </submittedName>
</protein>
<evidence type="ECO:0000256" key="5">
    <source>
        <dbReference type="ARBA" id="ARBA00023014"/>
    </source>
</evidence>
<dbReference type="GO" id="GO:0046872">
    <property type="term" value="F:metal ion binding"/>
    <property type="evidence" value="ECO:0007669"/>
    <property type="project" value="UniProtKB-KW"/>
</dbReference>
<evidence type="ECO:0000256" key="3">
    <source>
        <dbReference type="ARBA" id="ARBA00022723"/>
    </source>
</evidence>
<dbReference type="FunFam" id="1.10.10.1590:FF:000001">
    <property type="entry name" value="NADH-quinone oxidoreductase subunit E"/>
    <property type="match status" value="1"/>
</dbReference>
<dbReference type="InterPro" id="IPR041921">
    <property type="entry name" value="NuoE_N"/>
</dbReference>
<dbReference type="CDD" id="cd03081">
    <property type="entry name" value="TRX_Fd_NuoE_FDH_gamma"/>
    <property type="match status" value="1"/>
</dbReference>
<feature type="binding site" evidence="8">
    <location>
        <position position="85"/>
    </location>
    <ligand>
        <name>[2Fe-2S] cluster</name>
        <dbReference type="ChEBI" id="CHEBI:190135"/>
    </ligand>
</feature>
<proteinExistence type="inferred from homology"/>
<dbReference type="Gene3D" id="3.40.30.10">
    <property type="entry name" value="Glutaredoxin"/>
    <property type="match status" value="1"/>
</dbReference>
<feature type="binding site" evidence="8">
    <location>
        <position position="123"/>
    </location>
    <ligand>
        <name>[2Fe-2S] cluster</name>
        <dbReference type="ChEBI" id="CHEBI:190135"/>
    </ligand>
</feature>
<dbReference type="RefSeq" id="WP_150589362.1">
    <property type="nucleotide sequence ID" value="NZ_CABPSH010000004.1"/>
</dbReference>
<evidence type="ECO:0000256" key="6">
    <source>
        <dbReference type="ARBA" id="ARBA00034078"/>
    </source>
</evidence>
<feature type="binding site" evidence="8">
    <location>
        <position position="80"/>
    </location>
    <ligand>
        <name>[2Fe-2S] cluster</name>
        <dbReference type="ChEBI" id="CHEBI:190135"/>
    </ligand>
</feature>
<comment type="cofactor">
    <cofactor evidence="6">
        <name>[2Fe-2S] cluster</name>
        <dbReference type="ChEBI" id="CHEBI:190135"/>
    </cofactor>
</comment>
<keyword evidence="10" id="KW-1185">Reference proteome</keyword>
<name>A0A5E4UPQ0_9BURK</name>
<dbReference type="PANTHER" id="PTHR43342">
    <property type="entry name" value="NADH-QUINONE OXIDOREDUCTASE, E SUBUNIT"/>
    <property type="match status" value="1"/>
</dbReference>
<dbReference type="OrthoDB" id="9807941at2"/>
<dbReference type="EMBL" id="CABPSH010000004">
    <property type="protein sequence ID" value="VVE01962.1"/>
    <property type="molecule type" value="Genomic_DNA"/>
</dbReference>
<feature type="binding site" evidence="8">
    <location>
        <position position="119"/>
    </location>
    <ligand>
        <name>[2Fe-2S] cluster</name>
        <dbReference type="ChEBI" id="CHEBI:190135"/>
    </ligand>
</feature>
<sequence>MREVFSIATVHAILDAHATQEGPLLPILHDVQDAFGYVPPDAVPVIANALNLSRAEVHGVITFYHHFRTSPPPRHVVQICRAEACQSMGADALVAHAERALGCAMHSHHGDVALEPVYCLGQCATSPAIMIDDKLHARVTPEKFDRLVARAKDAA</sequence>
<dbReference type="InterPro" id="IPR002023">
    <property type="entry name" value="NuoE-like"/>
</dbReference>
<dbReference type="PANTHER" id="PTHR43342:SF1">
    <property type="entry name" value="BIFURCATING [FEFE] HYDROGENASE GAMMA SUBUNIT"/>
    <property type="match status" value="1"/>
</dbReference>
<dbReference type="Proteomes" id="UP000400981">
    <property type="component" value="Unassembled WGS sequence"/>
</dbReference>
<accession>A0A5E4UPQ0</accession>
<dbReference type="GO" id="GO:0051537">
    <property type="term" value="F:2 iron, 2 sulfur cluster binding"/>
    <property type="evidence" value="ECO:0007669"/>
    <property type="project" value="UniProtKB-KW"/>
</dbReference>
<reference evidence="9 10" key="1">
    <citation type="submission" date="2019-08" db="EMBL/GenBank/DDBJ databases">
        <authorList>
            <person name="Peeters C."/>
        </authorList>
    </citation>
    <scope>NUCLEOTIDE SEQUENCE [LARGE SCALE GENOMIC DNA]</scope>
    <source>
        <strain evidence="9 10">LMG 31012</strain>
    </source>
</reference>
<comment type="similarity">
    <text evidence="1">Belongs to the complex I 24 kDa subunit family.</text>
</comment>
<dbReference type="Gene3D" id="1.10.10.1590">
    <property type="entry name" value="NADH-quinone oxidoreductase subunit E"/>
    <property type="match status" value="1"/>
</dbReference>
<dbReference type="Pfam" id="PF01257">
    <property type="entry name" value="2Fe-2S_thioredx"/>
    <property type="match status" value="1"/>
</dbReference>
<evidence type="ECO:0000256" key="4">
    <source>
        <dbReference type="ARBA" id="ARBA00023004"/>
    </source>
</evidence>
<keyword evidence="2 8" id="KW-0001">2Fe-2S</keyword>
<dbReference type="NCBIfam" id="NF004638">
    <property type="entry name" value="PRK05988.1"/>
    <property type="match status" value="1"/>
</dbReference>
<evidence type="ECO:0000256" key="8">
    <source>
        <dbReference type="PIRSR" id="PIRSR000216-1"/>
    </source>
</evidence>
<dbReference type="InterPro" id="IPR028431">
    <property type="entry name" value="NADP_DH_HndA-like"/>
</dbReference>
<dbReference type="AlphaFoldDB" id="A0A5E4UPQ0"/>
<dbReference type="PIRSF" id="PIRSF000216">
    <property type="entry name" value="NADH_DH_24kDa"/>
    <property type="match status" value="1"/>
</dbReference>
<dbReference type="GO" id="GO:0016491">
    <property type="term" value="F:oxidoreductase activity"/>
    <property type="evidence" value="ECO:0007669"/>
    <property type="project" value="InterPro"/>
</dbReference>
<comment type="cofactor">
    <cofactor evidence="8">
        <name>[2Fe-2S] cluster</name>
        <dbReference type="ChEBI" id="CHEBI:190135"/>
    </cofactor>
    <text evidence="8">Binds 1 [2Fe-2S] cluster.</text>
</comment>
<evidence type="ECO:0000313" key="10">
    <source>
        <dbReference type="Proteomes" id="UP000400981"/>
    </source>
</evidence>